<evidence type="ECO:0000313" key="1">
    <source>
        <dbReference type="EMBL" id="GBL10090.1"/>
    </source>
</evidence>
<protein>
    <submittedName>
        <fullName evidence="1">Uncharacterized protein</fullName>
    </submittedName>
</protein>
<proteinExistence type="predicted"/>
<comment type="caution">
    <text evidence="1">The sequence shown here is derived from an EMBL/GenBank/DDBJ whole genome shotgun (WGS) entry which is preliminary data.</text>
</comment>
<organism evidence="1 2">
    <name type="scientific">Microcystis aeruginosa Sj</name>
    <dbReference type="NCBI Taxonomy" id="1979544"/>
    <lineage>
        <taxon>Bacteria</taxon>
        <taxon>Bacillati</taxon>
        <taxon>Cyanobacteriota</taxon>
        <taxon>Cyanophyceae</taxon>
        <taxon>Oscillatoriophycideae</taxon>
        <taxon>Chroococcales</taxon>
        <taxon>Microcystaceae</taxon>
        <taxon>Microcystis</taxon>
    </lineage>
</organism>
<reference evidence="1 2" key="1">
    <citation type="journal article" date="2018" name="Front. Microbiol.">
        <title>Adaptation of the Freshwater Bloom-Forming Cyanobacterium Microcystis aeruginosa to Brackish Water Is Driven by Recent Horizontal Transfer of Sucrose Genes.</title>
        <authorList>
            <person name="Tanabe Y."/>
            <person name="Hodoki Y."/>
            <person name="Sano T."/>
            <person name="Tada K."/>
            <person name="Watanabe M.M."/>
        </authorList>
    </citation>
    <scope>NUCLEOTIDE SEQUENCE [LARGE SCALE GENOMIC DNA]</scope>
    <source>
        <strain evidence="1 2">Sj</strain>
    </source>
</reference>
<evidence type="ECO:0000313" key="2">
    <source>
        <dbReference type="Proteomes" id="UP000248272"/>
    </source>
</evidence>
<dbReference type="AlphaFoldDB" id="A0A2Z6UYM8"/>
<dbReference type="Proteomes" id="UP000248272">
    <property type="component" value="Unassembled WGS sequence"/>
</dbReference>
<dbReference type="EMBL" id="BDSG01000030">
    <property type="protein sequence ID" value="GBL10090.1"/>
    <property type="molecule type" value="Genomic_DNA"/>
</dbReference>
<name>A0A2Z6UYM8_MICAE</name>
<gene>
    <name evidence="1" type="ORF">MSj_01573</name>
</gene>
<sequence length="133" mass="15412">MERRENSVEAMKKLGQTIIKSQQKIFDALASKDEIDRKSNLVSVKKQELNWDLIEEDIKGVNQTLEKKGHTILGTHVILDDKSDSMTIETYSQIKSETFKNTLSAKVKSLYNFPEEYWDELQKSGRIELNFTN</sequence>
<accession>A0A2Z6UYM8</accession>
<dbReference type="RefSeq" id="WP_146220272.1">
    <property type="nucleotide sequence ID" value="NZ_BDSG01000030.1"/>
</dbReference>